<keyword evidence="2" id="KW-0540">Nuclease</keyword>
<proteinExistence type="inferred from homology"/>
<evidence type="ECO:0000256" key="5">
    <source>
        <dbReference type="ARBA" id="ARBA00022884"/>
    </source>
</evidence>
<accession>A0A9N9SAE4</accession>
<name>A0A9N9SAE4_PHACE</name>
<evidence type="ECO:0000256" key="1">
    <source>
        <dbReference type="ARBA" id="ARBA00005785"/>
    </source>
</evidence>
<dbReference type="GO" id="GO:0000932">
    <property type="term" value="C:P-body"/>
    <property type="evidence" value="ECO:0007669"/>
    <property type="project" value="TreeGrafter"/>
</dbReference>
<dbReference type="SMART" id="SM00955">
    <property type="entry name" value="RNB"/>
    <property type="match status" value="1"/>
</dbReference>
<evidence type="ECO:0000256" key="4">
    <source>
        <dbReference type="ARBA" id="ARBA00022839"/>
    </source>
</evidence>
<dbReference type="Gene3D" id="2.40.50.700">
    <property type="match status" value="1"/>
</dbReference>
<evidence type="ECO:0000313" key="8">
    <source>
        <dbReference type="Proteomes" id="UP001153737"/>
    </source>
</evidence>
<dbReference type="GO" id="GO:0010587">
    <property type="term" value="P:miRNA catabolic process"/>
    <property type="evidence" value="ECO:0007669"/>
    <property type="project" value="TreeGrafter"/>
</dbReference>
<dbReference type="GO" id="GO:0003723">
    <property type="term" value="F:RNA binding"/>
    <property type="evidence" value="ECO:0007669"/>
    <property type="project" value="UniProtKB-KW"/>
</dbReference>
<dbReference type="GO" id="GO:0000175">
    <property type="term" value="F:3'-5'-RNA exonuclease activity"/>
    <property type="evidence" value="ECO:0007669"/>
    <property type="project" value="TreeGrafter"/>
</dbReference>
<evidence type="ECO:0000259" key="6">
    <source>
        <dbReference type="SMART" id="SM00955"/>
    </source>
</evidence>
<dbReference type="InterPro" id="IPR001900">
    <property type="entry name" value="RNase_II/R"/>
</dbReference>
<evidence type="ECO:0000313" key="7">
    <source>
        <dbReference type="EMBL" id="CAG9812919.1"/>
    </source>
</evidence>
<dbReference type="PANTHER" id="PTHR23355:SF9">
    <property type="entry name" value="DIS3-LIKE EXONUCLEASE 2"/>
    <property type="match status" value="1"/>
</dbReference>
<dbReference type="Pfam" id="PF00773">
    <property type="entry name" value="RNB"/>
    <property type="match status" value="1"/>
</dbReference>
<keyword evidence="3" id="KW-0378">Hydrolase</keyword>
<dbReference type="SUPFAM" id="SSF50249">
    <property type="entry name" value="Nucleic acid-binding proteins"/>
    <property type="match status" value="2"/>
</dbReference>
<evidence type="ECO:0000256" key="2">
    <source>
        <dbReference type="ARBA" id="ARBA00022722"/>
    </source>
</evidence>
<dbReference type="Pfam" id="PF17216">
    <property type="entry name" value="Rrp44_CSD1"/>
    <property type="match status" value="1"/>
</dbReference>
<dbReference type="PANTHER" id="PTHR23355">
    <property type="entry name" value="RIBONUCLEASE"/>
    <property type="match status" value="1"/>
</dbReference>
<dbReference type="Pfam" id="PF17849">
    <property type="entry name" value="OB_Dis3"/>
    <property type="match status" value="1"/>
</dbReference>
<gene>
    <name evidence="7" type="ORF">PHAECO_LOCUS1327</name>
</gene>
<feature type="domain" description="RNB" evidence="6">
    <location>
        <begin position="428"/>
        <end position="776"/>
    </location>
</feature>
<dbReference type="OrthoDB" id="372421at2759"/>
<dbReference type="InterPro" id="IPR050180">
    <property type="entry name" value="RNR_Ribonuclease"/>
</dbReference>
<protein>
    <recommendedName>
        <fullName evidence="6">RNB domain-containing protein</fullName>
    </recommendedName>
</protein>
<dbReference type="GO" id="GO:0006402">
    <property type="term" value="P:mRNA catabolic process"/>
    <property type="evidence" value="ECO:0007669"/>
    <property type="project" value="TreeGrafter"/>
</dbReference>
<reference evidence="7" key="2">
    <citation type="submission" date="2022-10" db="EMBL/GenBank/DDBJ databases">
        <authorList>
            <consortium name="ENA_rothamsted_submissions"/>
            <consortium name="culmorum"/>
            <person name="King R."/>
        </authorList>
    </citation>
    <scope>NUCLEOTIDE SEQUENCE</scope>
</reference>
<dbReference type="AlphaFoldDB" id="A0A9N9SAE4"/>
<dbReference type="EMBL" id="OU896707">
    <property type="protein sequence ID" value="CAG9812919.1"/>
    <property type="molecule type" value="Genomic_DNA"/>
</dbReference>
<dbReference type="Gene3D" id="2.40.50.690">
    <property type="match status" value="1"/>
</dbReference>
<dbReference type="Proteomes" id="UP001153737">
    <property type="component" value="Chromosome 1"/>
</dbReference>
<dbReference type="InterPro" id="IPR033771">
    <property type="entry name" value="Rrp44_CSD1"/>
</dbReference>
<keyword evidence="8" id="KW-1185">Reference proteome</keyword>
<dbReference type="InterPro" id="IPR012340">
    <property type="entry name" value="NA-bd_OB-fold"/>
</dbReference>
<sequence length="943" mass="108278">MASGQGFLTPSESQISDLCKINDRNMESTLKNKERDKPKRIRKRVKNKNIGDDNNEILDLVESNSPRFRLPIVRNKLPLDYCIPSSSKHPYSMDKASTYSSNKLKDVVSKKSVSVDEKVTFEIQSIRKHVGCQMIRKRNYRYKHINLRSFTKNTNTEHCIFTTVLNNLLNNFHGLTMIDKEKNKIVSKAESRKYPKQESIKKKIKRENRDIEAKETTFPDYISQENAVSGLRDGDLVKGVVRINPKNSQDSYVSNDDSSKADYYLTSVLDRNRALEGDEVILQMKPKNEWVDGKITVQVVYITQKVHSRLAVGILKARKSKNAEYAIFHPRDKRIPSIRIPESHWPNGFKDDPKKYANILCMAKILRWTVPSYASGVLTENLGLVGDLKVETLSILKEFCLDTTPFGEEVREYLPQSFHISKEEIERREDIRKECVFTIDPATARDLDDAVSVKILTNGNYEVGVHISDVSYYLEQGSELDQIVSKKATTIYMVDSVYHMLPVELCLHCSLLPGEDKLAFSVFWEITKDGEILSKRYTRTIINSCSKLAYEHAQEIIENPDKKFSDSDFPEIHNGFRPEDIVNTVNVLQNIAVIFREKRIMNGALKIDQVKLYFTLDAESGKPVDYSKYENKESHRLIEEFMLLANISVAEKIYEAFPDMAFLRCHEKPKQTMLVDLQNSLATYGIHIDISSSSGLRSSLEKYISNDYPGLCRAAVLNHLTAKAMTRARYFCAATTESECFNHYALSVPIYTHYTSPIRRYADIMVHRLLAASLSYQDPPAWDEPYISAMASNCNMQKYNAKRAGEASMELYLGHFIENHKPFEQDCVVVDVKERNFDVIVLKTGSIVRIYPNNCEQGTQWKTEHIVTSSSISKDRKAATEESCRKQLRLTITFPKTNYFPRSKITVEMFSLVKVNLEKKQNTYKLEGTLVRPLPERVFTRQT</sequence>
<comment type="similarity">
    <text evidence="1">Belongs to the RNR ribonuclease family.</text>
</comment>
<keyword evidence="4" id="KW-0269">Exonuclease</keyword>
<keyword evidence="5" id="KW-0694">RNA-binding</keyword>
<reference evidence="7" key="1">
    <citation type="submission" date="2022-01" db="EMBL/GenBank/DDBJ databases">
        <authorList>
            <person name="King R."/>
        </authorList>
    </citation>
    <scope>NUCLEOTIDE SEQUENCE</scope>
</reference>
<dbReference type="InterPro" id="IPR041505">
    <property type="entry name" value="Dis3_CSD2"/>
</dbReference>
<dbReference type="Gene3D" id="2.40.50.140">
    <property type="entry name" value="Nucleic acid-binding proteins"/>
    <property type="match status" value="1"/>
</dbReference>
<organism evidence="7 8">
    <name type="scientific">Phaedon cochleariae</name>
    <name type="common">Mustard beetle</name>
    <dbReference type="NCBI Taxonomy" id="80249"/>
    <lineage>
        <taxon>Eukaryota</taxon>
        <taxon>Metazoa</taxon>
        <taxon>Ecdysozoa</taxon>
        <taxon>Arthropoda</taxon>
        <taxon>Hexapoda</taxon>
        <taxon>Insecta</taxon>
        <taxon>Pterygota</taxon>
        <taxon>Neoptera</taxon>
        <taxon>Endopterygota</taxon>
        <taxon>Coleoptera</taxon>
        <taxon>Polyphaga</taxon>
        <taxon>Cucujiformia</taxon>
        <taxon>Chrysomeloidea</taxon>
        <taxon>Chrysomelidae</taxon>
        <taxon>Chrysomelinae</taxon>
        <taxon>Chrysomelini</taxon>
        <taxon>Phaedon</taxon>
    </lineage>
</organism>
<evidence type="ECO:0000256" key="3">
    <source>
        <dbReference type="ARBA" id="ARBA00022801"/>
    </source>
</evidence>